<comment type="caution">
    <text evidence="1">The sequence shown here is derived from an EMBL/GenBank/DDBJ whole genome shotgun (WGS) entry which is preliminary data.</text>
</comment>
<protein>
    <submittedName>
        <fullName evidence="1">Uncharacterized protein</fullName>
    </submittedName>
</protein>
<accession>A0A2D0KIY7</accession>
<sequence>MLFYVYASARTATHGSGGNRGCSNGYSGVCKNHFFRADVVHSFLSVFSIYLTPYWLN</sequence>
<dbReference type="AlphaFoldDB" id="A0A2D0KIY7"/>
<dbReference type="EMBL" id="NJAK01000001">
    <property type="protein sequence ID" value="PHM63177.1"/>
    <property type="molecule type" value="Genomic_DNA"/>
</dbReference>
<reference evidence="1 2" key="1">
    <citation type="journal article" date="2017" name="Nat. Microbiol.">
        <title>Natural product diversity associated with the nematode symbionts Photorhabdus and Xenorhabdus.</title>
        <authorList>
            <person name="Tobias N.J."/>
            <person name="Wolff H."/>
            <person name="Djahanschiri B."/>
            <person name="Grundmann F."/>
            <person name="Kronenwerth M."/>
            <person name="Shi Y.M."/>
            <person name="Simonyi S."/>
            <person name="Grun P."/>
            <person name="Shapiro-Ilan D."/>
            <person name="Pidot S.J."/>
            <person name="Stinear T.P."/>
            <person name="Ebersberger I."/>
            <person name="Bode H.B."/>
        </authorList>
    </citation>
    <scope>NUCLEOTIDE SEQUENCE [LARGE SCALE GENOMIC DNA]</scope>
    <source>
        <strain evidence="1 2">DSM 22670</strain>
    </source>
</reference>
<evidence type="ECO:0000313" key="1">
    <source>
        <dbReference type="EMBL" id="PHM63177.1"/>
    </source>
</evidence>
<keyword evidence="2" id="KW-1185">Reference proteome</keyword>
<organism evidence="1 2">
    <name type="scientific">Xenorhabdus ishibashii</name>
    <dbReference type="NCBI Taxonomy" id="1034471"/>
    <lineage>
        <taxon>Bacteria</taxon>
        <taxon>Pseudomonadati</taxon>
        <taxon>Pseudomonadota</taxon>
        <taxon>Gammaproteobacteria</taxon>
        <taxon>Enterobacterales</taxon>
        <taxon>Morganellaceae</taxon>
        <taxon>Xenorhabdus</taxon>
    </lineage>
</organism>
<gene>
    <name evidence="1" type="ORF">Xish_02408</name>
</gene>
<proteinExistence type="predicted"/>
<name>A0A2D0KIY7_9GAMM</name>
<evidence type="ECO:0000313" key="2">
    <source>
        <dbReference type="Proteomes" id="UP000222168"/>
    </source>
</evidence>
<dbReference type="Proteomes" id="UP000222168">
    <property type="component" value="Unassembled WGS sequence"/>
</dbReference>